<proteinExistence type="predicted"/>
<accession>A0ABQ7KVM2</accession>
<evidence type="ECO:0000313" key="2">
    <source>
        <dbReference type="EMBL" id="KAG5378232.1"/>
    </source>
</evidence>
<evidence type="ECO:0000313" key="3">
    <source>
        <dbReference type="Proteomes" id="UP000823674"/>
    </source>
</evidence>
<evidence type="ECO:0008006" key="4">
    <source>
        <dbReference type="Google" id="ProtNLM"/>
    </source>
</evidence>
<dbReference type="PANTHER" id="PTHR39741:SF2">
    <property type="entry name" value="F-BOX DOMAIN-CONTAINING PROTEIN"/>
    <property type="match status" value="1"/>
</dbReference>
<sequence>MDRAICLHVGFKVDILIFQGKLRNPKLTPISHTTVLSTPPINEMMLESLEENLSSVIITYLDDPTDLIRLAAVSHSCKRLVTRSDVLKKMFLGKADVADTACLCFENDKENAAYALLMRIIDYAQQFDLTIEALMASSTLSPAFNIENTLLTLESRQWSSIGREALSGMETLTFKLPNLCLVYGLSISSFQDTSLPGSPTFRSQRARFSFGNYNGNGVSETYSTQTHQMPSSGKLEVELPKPLLCINKQIVLELSDFVDKHPSEARYYIRVSSVKVCGISIADTFKSTISPSGQLVLEAISYLDPKIKKDLIELERNHLTVDGANDADIHDLARFLNPDAH</sequence>
<evidence type="ECO:0000313" key="1">
    <source>
        <dbReference type="EMBL" id="KAG5378226.1"/>
    </source>
</evidence>
<dbReference type="InterPro" id="IPR055336">
    <property type="entry name" value="At4g00755-like"/>
</dbReference>
<dbReference type="Proteomes" id="UP000823674">
    <property type="component" value="Chromosome A07"/>
</dbReference>
<keyword evidence="3" id="KW-1185">Reference proteome</keyword>
<name>A0ABQ7KVM2_BRACM</name>
<dbReference type="EMBL" id="JADBGQ010000009">
    <property type="protein sequence ID" value="KAG5378226.1"/>
    <property type="molecule type" value="Genomic_DNA"/>
</dbReference>
<protein>
    <recommendedName>
        <fullName evidence="4">F-box domain-containing protein</fullName>
    </recommendedName>
</protein>
<dbReference type="InterPro" id="IPR036047">
    <property type="entry name" value="F-box-like_dom_sf"/>
</dbReference>
<reference evidence="1 3" key="1">
    <citation type="submission" date="2021-03" db="EMBL/GenBank/DDBJ databases">
        <authorList>
            <person name="King G.J."/>
            <person name="Bancroft I."/>
            <person name="Baten A."/>
            <person name="Bloomfield J."/>
            <person name="Borpatragohain P."/>
            <person name="He Z."/>
            <person name="Irish N."/>
            <person name="Irwin J."/>
            <person name="Liu K."/>
            <person name="Mauleon R.P."/>
            <person name="Moore J."/>
            <person name="Morris R."/>
            <person name="Ostergaard L."/>
            <person name="Wang B."/>
            <person name="Wells R."/>
        </authorList>
    </citation>
    <scope>NUCLEOTIDE SEQUENCE [LARGE SCALE GENOMIC DNA]</scope>
    <source>
        <strain evidence="1">R-o-18</strain>
        <tissue evidence="1">Leaf</tissue>
    </source>
</reference>
<dbReference type="EMBL" id="JADBGQ010000009">
    <property type="protein sequence ID" value="KAG5378232.1"/>
    <property type="molecule type" value="Genomic_DNA"/>
</dbReference>
<comment type="caution">
    <text evidence="1">The sequence shown here is derived from an EMBL/GenBank/DDBJ whole genome shotgun (WGS) entry which is preliminary data.</text>
</comment>
<gene>
    <name evidence="1" type="primary">A07g502520.1_BraROA</name>
    <name evidence="2" type="synonym">A07g502580.1_BraROA</name>
    <name evidence="1" type="ORF">IGI04_026068</name>
    <name evidence="2" type="ORF">IGI04_026074</name>
</gene>
<dbReference type="SUPFAM" id="SSF81383">
    <property type="entry name" value="F-box domain"/>
    <property type="match status" value="1"/>
</dbReference>
<organism evidence="1 3">
    <name type="scientific">Brassica rapa subsp. trilocularis</name>
    <dbReference type="NCBI Taxonomy" id="1813537"/>
    <lineage>
        <taxon>Eukaryota</taxon>
        <taxon>Viridiplantae</taxon>
        <taxon>Streptophyta</taxon>
        <taxon>Embryophyta</taxon>
        <taxon>Tracheophyta</taxon>
        <taxon>Spermatophyta</taxon>
        <taxon>Magnoliopsida</taxon>
        <taxon>eudicotyledons</taxon>
        <taxon>Gunneridae</taxon>
        <taxon>Pentapetalae</taxon>
        <taxon>rosids</taxon>
        <taxon>malvids</taxon>
        <taxon>Brassicales</taxon>
        <taxon>Brassicaceae</taxon>
        <taxon>Brassiceae</taxon>
        <taxon>Brassica</taxon>
    </lineage>
</organism>
<dbReference type="PANTHER" id="PTHR39741">
    <property type="entry name" value="F-BOX DOMAIN CONTAINING PROTEIN, EXPRESSED"/>
    <property type="match status" value="1"/>
</dbReference>